<proteinExistence type="inferred from homology"/>
<dbReference type="InterPro" id="IPR051910">
    <property type="entry name" value="ComF/GntX_DNA_util-trans"/>
</dbReference>
<dbReference type="CDD" id="cd06223">
    <property type="entry name" value="PRTases_typeI"/>
    <property type="match status" value="1"/>
</dbReference>
<comment type="caution">
    <text evidence="3">The sequence shown here is derived from an EMBL/GenBank/DDBJ whole genome shotgun (WGS) entry which is preliminary data.</text>
</comment>
<dbReference type="AlphaFoldDB" id="A0A9D1L1W9"/>
<evidence type="ECO:0000259" key="2">
    <source>
        <dbReference type="Pfam" id="PF00156"/>
    </source>
</evidence>
<dbReference type="PANTHER" id="PTHR47505:SF1">
    <property type="entry name" value="DNA UTILIZATION PROTEIN YHGH"/>
    <property type="match status" value="1"/>
</dbReference>
<evidence type="ECO:0000313" key="4">
    <source>
        <dbReference type="Proteomes" id="UP000824175"/>
    </source>
</evidence>
<reference evidence="3" key="1">
    <citation type="submission" date="2020-10" db="EMBL/GenBank/DDBJ databases">
        <authorList>
            <person name="Gilroy R."/>
        </authorList>
    </citation>
    <scope>NUCLEOTIDE SEQUENCE</scope>
    <source>
        <strain evidence="3">CHK195-11698</strain>
    </source>
</reference>
<evidence type="ECO:0000256" key="1">
    <source>
        <dbReference type="ARBA" id="ARBA00008007"/>
    </source>
</evidence>
<dbReference type="PANTHER" id="PTHR47505">
    <property type="entry name" value="DNA UTILIZATION PROTEIN YHGH"/>
    <property type="match status" value="1"/>
</dbReference>
<sequence>MHDPHPTKKCLICRSSIYQDDSISYFVVRDTDVICGKCRRLLKPYPYPCRGEILYLYDDFLRNLLFQFKGQGDLALAPVFLNGQVERLKRRYRQMIIVPAPSVESENQQRGFVHLVEMFRSLDLPIYPVLYKKYPYKQATQSWQGRQAVWDVIGIHDAWLIKDKRILLVDDVMTSGMTLEACEARLHQAGARSVSRLVIASGRRKTRFHGRWKNMRKER</sequence>
<evidence type="ECO:0000313" key="3">
    <source>
        <dbReference type="EMBL" id="HIU14427.1"/>
    </source>
</evidence>
<name>A0A9D1L1W9_9FIRM</name>
<dbReference type="SUPFAM" id="SSF53271">
    <property type="entry name" value="PRTase-like"/>
    <property type="match status" value="1"/>
</dbReference>
<comment type="similarity">
    <text evidence="1">Belongs to the ComF/GntX family.</text>
</comment>
<dbReference type="InterPro" id="IPR029057">
    <property type="entry name" value="PRTase-like"/>
</dbReference>
<dbReference type="Pfam" id="PF00156">
    <property type="entry name" value="Pribosyltran"/>
    <property type="match status" value="1"/>
</dbReference>
<dbReference type="InterPro" id="IPR000836">
    <property type="entry name" value="PRTase_dom"/>
</dbReference>
<reference evidence="3" key="2">
    <citation type="journal article" date="2021" name="PeerJ">
        <title>Extensive microbial diversity within the chicken gut microbiome revealed by metagenomics and culture.</title>
        <authorList>
            <person name="Gilroy R."/>
            <person name="Ravi A."/>
            <person name="Getino M."/>
            <person name="Pursley I."/>
            <person name="Horton D.L."/>
            <person name="Alikhan N.F."/>
            <person name="Baker D."/>
            <person name="Gharbi K."/>
            <person name="Hall N."/>
            <person name="Watson M."/>
            <person name="Adriaenssens E.M."/>
            <person name="Foster-Nyarko E."/>
            <person name="Jarju S."/>
            <person name="Secka A."/>
            <person name="Antonio M."/>
            <person name="Oren A."/>
            <person name="Chaudhuri R.R."/>
            <person name="La Ragione R."/>
            <person name="Hildebrand F."/>
            <person name="Pallen M.J."/>
        </authorList>
    </citation>
    <scope>NUCLEOTIDE SEQUENCE</scope>
    <source>
        <strain evidence="3">CHK195-11698</strain>
    </source>
</reference>
<organism evidence="3 4">
    <name type="scientific">Candidatus Fimiplasma intestinipullorum</name>
    <dbReference type="NCBI Taxonomy" id="2840825"/>
    <lineage>
        <taxon>Bacteria</taxon>
        <taxon>Bacillati</taxon>
        <taxon>Bacillota</taxon>
        <taxon>Clostridia</taxon>
        <taxon>Eubacteriales</taxon>
        <taxon>Candidatus Fimiplasma</taxon>
    </lineage>
</organism>
<dbReference type="Gene3D" id="3.40.50.2020">
    <property type="match status" value="1"/>
</dbReference>
<accession>A0A9D1L1W9</accession>
<dbReference type="EMBL" id="DVMJ01000089">
    <property type="protein sequence ID" value="HIU14427.1"/>
    <property type="molecule type" value="Genomic_DNA"/>
</dbReference>
<gene>
    <name evidence="3" type="ORF">IAD15_10225</name>
</gene>
<dbReference type="Proteomes" id="UP000824175">
    <property type="component" value="Unassembled WGS sequence"/>
</dbReference>
<feature type="domain" description="Phosphoribosyltransferase" evidence="2">
    <location>
        <begin position="110"/>
        <end position="209"/>
    </location>
</feature>
<protein>
    <recommendedName>
        <fullName evidence="2">Phosphoribosyltransferase domain-containing protein</fullName>
    </recommendedName>
</protein>